<dbReference type="InterPro" id="IPR005950">
    <property type="entry name" value="ModA"/>
</dbReference>
<dbReference type="NCBIfam" id="TIGR01256">
    <property type="entry name" value="modA"/>
    <property type="match status" value="1"/>
</dbReference>
<dbReference type="RefSeq" id="WP_095820925.1">
    <property type="nucleotide sequence ID" value="NZ_NSGH01000001.1"/>
</dbReference>
<protein>
    <submittedName>
        <fullName evidence="5">Molybdate ABC transporter substrate-binding protein</fullName>
    </submittedName>
</protein>
<evidence type="ECO:0000256" key="1">
    <source>
        <dbReference type="ARBA" id="ARBA00009175"/>
    </source>
</evidence>
<dbReference type="PIRSF" id="PIRSF004846">
    <property type="entry name" value="ModA"/>
    <property type="match status" value="1"/>
</dbReference>
<dbReference type="EMBL" id="NSGH01000001">
    <property type="protein sequence ID" value="PBB07010.1"/>
    <property type="molecule type" value="Genomic_DNA"/>
</dbReference>
<feature type="signal peptide" evidence="4">
    <location>
        <begin position="1"/>
        <end position="21"/>
    </location>
</feature>
<evidence type="ECO:0000313" key="6">
    <source>
        <dbReference type="Proteomes" id="UP000217561"/>
    </source>
</evidence>
<evidence type="ECO:0000313" key="5">
    <source>
        <dbReference type="EMBL" id="PBB07010.1"/>
    </source>
</evidence>
<evidence type="ECO:0000256" key="3">
    <source>
        <dbReference type="ARBA" id="ARBA00022729"/>
    </source>
</evidence>
<gene>
    <name evidence="5" type="primary">modA</name>
    <name evidence="5" type="ORF">CKW00_00720</name>
</gene>
<comment type="similarity">
    <text evidence="1">Belongs to the bacterial solute-binding protein ModA family.</text>
</comment>
<reference evidence="5 6" key="1">
    <citation type="submission" date="2017-08" db="EMBL/GenBank/DDBJ databases">
        <title>Salimicrobium alkalisoli sp. nov., isolated from saline alkaline soil.</title>
        <authorList>
            <person name="Zhang G."/>
            <person name="Xiong Q."/>
        </authorList>
    </citation>
    <scope>NUCLEOTIDE SEQUENCE [LARGE SCALE GENOMIC DNA]</scope>
    <source>
        <strain evidence="5 6">WN024</strain>
    </source>
</reference>
<dbReference type="InterPro" id="IPR050682">
    <property type="entry name" value="ModA/WtpA"/>
</dbReference>
<organism evidence="5 6">
    <name type="scientific">Salimicrobium humidisoli</name>
    <dbReference type="NCBI Taxonomy" id="2029857"/>
    <lineage>
        <taxon>Bacteria</taxon>
        <taxon>Bacillati</taxon>
        <taxon>Bacillota</taxon>
        <taxon>Bacilli</taxon>
        <taxon>Bacillales</taxon>
        <taxon>Bacillaceae</taxon>
        <taxon>Salimicrobium</taxon>
    </lineage>
</organism>
<dbReference type="PANTHER" id="PTHR30632">
    <property type="entry name" value="MOLYBDATE-BINDING PERIPLASMIC PROTEIN"/>
    <property type="match status" value="1"/>
</dbReference>
<sequence>MRMFLLLLLFSASLLNGCSQSEEEGTVIFAASSLYETLENMRGSIEQYTGGPVTVHYGSSTQLLHQVKQGAQFDVFLSASPYDMEEMTDGGYTDASSVRTFIKNDLVLVTGDKETPEQPEAYLKQKGIGFLALGELNRVPLGVYTKKYLDREGIKTAAETTRVYGKDAFQVFRYVRVKQADAGIVYGSDARRTSYPYTPLESGSDIRYQLGVSRGAGVAAHDTADWLMSSEAMEMFREGGFIPAGEENVVWRNGGRR</sequence>
<name>A0ABX4HV68_9BACI</name>
<dbReference type="SUPFAM" id="SSF53850">
    <property type="entry name" value="Periplasmic binding protein-like II"/>
    <property type="match status" value="1"/>
</dbReference>
<evidence type="ECO:0000256" key="4">
    <source>
        <dbReference type="SAM" id="SignalP"/>
    </source>
</evidence>
<dbReference type="PANTHER" id="PTHR30632:SF0">
    <property type="entry name" value="SULFATE-BINDING PROTEIN"/>
    <property type="match status" value="1"/>
</dbReference>
<dbReference type="Gene3D" id="3.40.190.10">
    <property type="entry name" value="Periplasmic binding protein-like II"/>
    <property type="match status" value="2"/>
</dbReference>
<dbReference type="Proteomes" id="UP000217561">
    <property type="component" value="Unassembled WGS sequence"/>
</dbReference>
<keyword evidence="3 4" id="KW-0732">Signal</keyword>
<keyword evidence="6" id="KW-1185">Reference proteome</keyword>
<proteinExistence type="inferred from homology"/>
<keyword evidence="2" id="KW-0479">Metal-binding</keyword>
<dbReference type="Pfam" id="PF13531">
    <property type="entry name" value="SBP_bac_11"/>
    <property type="match status" value="1"/>
</dbReference>
<comment type="caution">
    <text evidence="5">The sequence shown here is derived from an EMBL/GenBank/DDBJ whole genome shotgun (WGS) entry which is preliminary data.</text>
</comment>
<feature type="chain" id="PRO_5046915950" evidence="4">
    <location>
        <begin position="22"/>
        <end position="257"/>
    </location>
</feature>
<evidence type="ECO:0000256" key="2">
    <source>
        <dbReference type="ARBA" id="ARBA00022723"/>
    </source>
</evidence>
<accession>A0ABX4HV68</accession>